<accession>A0AAW2YTE7</accession>
<keyword evidence="2" id="KW-1185">Reference proteome</keyword>
<gene>
    <name evidence="1" type="ORF">AKO1_007019</name>
</gene>
<name>A0AAW2YTE7_9EUKA</name>
<organism evidence="1 2">
    <name type="scientific">Acrasis kona</name>
    <dbReference type="NCBI Taxonomy" id="1008807"/>
    <lineage>
        <taxon>Eukaryota</taxon>
        <taxon>Discoba</taxon>
        <taxon>Heterolobosea</taxon>
        <taxon>Tetramitia</taxon>
        <taxon>Eutetramitia</taxon>
        <taxon>Acrasidae</taxon>
        <taxon>Acrasis</taxon>
    </lineage>
</organism>
<protein>
    <submittedName>
        <fullName evidence="1">Uncharacterized protein</fullName>
    </submittedName>
</protein>
<evidence type="ECO:0000313" key="2">
    <source>
        <dbReference type="Proteomes" id="UP001431209"/>
    </source>
</evidence>
<evidence type="ECO:0000313" key="1">
    <source>
        <dbReference type="EMBL" id="KAL0480692.1"/>
    </source>
</evidence>
<dbReference type="Proteomes" id="UP001431209">
    <property type="component" value="Unassembled WGS sequence"/>
</dbReference>
<comment type="caution">
    <text evidence="1">The sequence shown here is derived from an EMBL/GenBank/DDBJ whole genome shotgun (WGS) entry which is preliminary data.</text>
</comment>
<dbReference type="EMBL" id="JAOPGA020000683">
    <property type="protein sequence ID" value="KAL0480692.1"/>
    <property type="molecule type" value="Genomic_DNA"/>
</dbReference>
<sequence length="510" mass="58950">MKKYEEALTAVEIAITNADLDYRIKTIQRKAEILRALNRFNQIEKMYKEEVEREENDARKKLYQDEKTKISDYLSNLAKQNVHKVDETPWMRIKRLSATKPNYPAVGSSDWLLYTSSVEWEEQMTLVRKLQYGYNAQMPDLQQVSNIILEEPRAFALRSNDDLNKLQMLLSFSQQMRNAIGPQFSAEKIISTYNDRLKTEGWDKVRPALSVTVRALYMFTLVHLLNETPAESIPVLKKCIDVLELADKKWPEKQFPDRGATISNTFIRKLKVRLAESMSMVISQGAQDAVDLEHMKQLCNQVLSDCEKHPAMLHQVGAKFYLSFQIYCVADAHFSLSHYYKTKACEKKKDEKGYLIYDSEYLKKAITHYMYAARWYPEDEPNRSVVLWGVLECLILKGGASLNQLLDFRRDALEQDQKLAPVWGKVGDRKSEFAQSQIETIKSDFDRHGVSYDVVIPAMREVETNTVEQAQQVMDVLKKNNFTSDTETVKFISVLAKMKNDKPEVGANLD</sequence>
<reference evidence="1 2" key="1">
    <citation type="submission" date="2024-03" db="EMBL/GenBank/DDBJ databases">
        <title>The Acrasis kona genome and developmental transcriptomes reveal deep origins of eukaryotic multicellular pathways.</title>
        <authorList>
            <person name="Sheikh S."/>
            <person name="Fu C.-J."/>
            <person name="Brown M.W."/>
            <person name="Baldauf S.L."/>
        </authorList>
    </citation>
    <scope>NUCLEOTIDE SEQUENCE [LARGE SCALE GENOMIC DNA]</scope>
    <source>
        <strain evidence="1 2">ATCC MYA-3509</strain>
    </source>
</reference>
<dbReference type="AlphaFoldDB" id="A0AAW2YTE7"/>
<proteinExistence type="predicted"/>